<evidence type="ECO:0000256" key="5">
    <source>
        <dbReference type="ARBA" id="ARBA00022982"/>
    </source>
</evidence>
<comment type="subcellular location">
    <subcellularLocation>
        <location evidence="1">Endoplasmic reticulum membrane</location>
        <topology evidence="1">Single-pass membrane protein</topology>
    </subcellularLocation>
</comment>
<keyword evidence="7" id="KW-1015">Disulfide bond</keyword>
<evidence type="ECO:0000256" key="8">
    <source>
        <dbReference type="ARBA" id="ARBA00023284"/>
    </source>
</evidence>
<name>A0A915K9M6_ROMCU</name>
<dbReference type="Pfam" id="PF00085">
    <property type="entry name" value="Thioredoxin"/>
    <property type="match status" value="1"/>
</dbReference>
<sequence>MCVILYLCAHQIMNSISTTIGALFFMYFACTEVFGAKSKHLMNLNDENWRDMLEGEWMINFFSKATWCPACKELERPWNAFADWSSLKNKKIKVAQVDVTENPGLSGRFLVSALPTIFHVKDGVFRLYGGPKDKEDFVKFIKQKQWSTVEPMASWFHPDSTQ</sequence>
<keyword evidence="2" id="KW-0813">Transport</keyword>
<dbReference type="Gene3D" id="3.40.30.10">
    <property type="entry name" value="Glutaredoxin"/>
    <property type="match status" value="1"/>
</dbReference>
<keyword evidence="8" id="KW-0676">Redox-active center</keyword>
<keyword evidence="9" id="KW-0472">Membrane</keyword>
<keyword evidence="3" id="KW-0732">Signal</keyword>
<evidence type="ECO:0000256" key="2">
    <source>
        <dbReference type="ARBA" id="ARBA00022448"/>
    </source>
</evidence>
<keyword evidence="5" id="KW-0249">Electron transport</keyword>
<dbReference type="WBParaSite" id="nRc.2.0.1.t34850-RA">
    <property type="protein sequence ID" value="nRc.2.0.1.t34850-RA"/>
    <property type="gene ID" value="nRc.2.0.1.g34850"/>
</dbReference>
<dbReference type="Proteomes" id="UP000887565">
    <property type="component" value="Unplaced"/>
</dbReference>
<reference evidence="12" key="1">
    <citation type="submission" date="2022-11" db="UniProtKB">
        <authorList>
            <consortium name="WormBaseParasite"/>
        </authorList>
    </citation>
    <scope>IDENTIFICATION</scope>
</reference>
<dbReference type="PROSITE" id="PS51352">
    <property type="entry name" value="THIOREDOXIN_2"/>
    <property type="match status" value="1"/>
</dbReference>
<dbReference type="InterPro" id="IPR013766">
    <property type="entry name" value="Thioredoxin_domain"/>
</dbReference>
<evidence type="ECO:0000256" key="6">
    <source>
        <dbReference type="ARBA" id="ARBA00022989"/>
    </source>
</evidence>
<keyword evidence="11" id="KW-1185">Reference proteome</keyword>
<evidence type="ECO:0000256" key="1">
    <source>
        <dbReference type="ARBA" id="ARBA00004389"/>
    </source>
</evidence>
<dbReference type="PANTHER" id="PTHR46107:SF3">
    <property type="entry name" value="THIOREDOXIN DOMAIN-CONTAINING PROTEIN"/>
    <property type="match status" value="1"/>
</dbReference>
<feature type="domain" description="Thioredoxin" evidence="10">
    <location>
        <begin position="18"/>
        <end position="146"/>
    </location>
</feature>
<dbReference type="GO" id="GO:0015036">
    <property type="term" value="F:disulfide oxidoreductase activity"/>
    <property type="evidence" value="ECO:0007669"/>
    <property type="project" value="TreeGrafter"/>
</dbReference>
<keyword evidence="6 9" id="KW-1133">Transmembrane helix</keyword>
<dbReference type="InterPro" id="IPR036249">
    <property type="entry name" value="Thioredoxin-like_sf"/>
</dbReference>
<proteinExistence type="predicted"/>
<evidence type="ECO:0000256" key="9">
    <source>
        <dbReference type="SAM" id="Phobius"/>
    </source>
</evidence>
<protein>
    <submittedName>
        <fullName evidence="12">Thioredoxin domain-containing protein</fullName>
    </submittedName>
</protein>
<dbReference type="GO" id="GO:0005789">
    <property type="term" value="C:endoplasmic reticulum membrane"/>
    <property type="evidence" value="ECO:0007669"/>
    <property type="project" value="UniProtKB-SubCell"/>
</dbReference>
<keyword evidence="9" id="KW-0812">Transmembrane</keyword>
<dbReference type="AlphaFoldDB" id="A0A915K9M6"/>
<dbReference type="PANTHER" id="PTHR46107">
    <property type="entry name" value="DUMPY: SHORTER THAN WILD-TYPE"/>
    <property type="match status" value="1"/>
</dbReference>
<dbReference type="InterPro" id="IPR052454">
    <property type="entry name" value="TMX_domain-containing"/>
</dbReference>
<organism evidence="11 12">
    <name type="scientific">Romanomermis culicivorax</name>
    <name type="common">Nematode worm</name>
    <dbReference type="NCBI Taxonomy" id="13658"/>
    <lineage>
        <taxon>Eukaryota</taxon>
        <taxon>Metazoa</taxon>
        <taxon>Ecdysozoa</taxon>
        <taxon>Nematoda</taxon>
        <taxon>Enoplea</taxon>
        <taxon>Dorylaimia</taxon>
        <taxon>Mermithida</taxon>
        <taxon>Mermithoidea</taxon>
        <taxon>Mermithidae</taxon>
        <taxon>Romanomermis</taxon>
    </lineage>
</organism>
<dbReference type="SUPFAM" id="SSF52833">
    <property type="entry name" value="Thioredoxin-like"/>
    <property type="match status" value="1"/>
</dbReference>
<evidence type="ECO:0000256" key="7">
    <source>
        <dbReference type="ARBA" id="ARBA00023157"/>
    </source>
</evidence>
<evidence type="ECO:0000259" key="10">
    <source>
        <dbReference type="PROSITE" id="PS51352"/>
    </source>
</evidence>
<keyword evidence="4" id="KW-0256">Endoplasmic reticulum</keyword>
<evidence type="ECO:0000313" key="11">
    <source>
        <dbReference type="Proteomes" id="UP000887565"/>
    </source>
</evidence>
<evidence type="ECO:0000256" key="4">
    <source>
        <dbReference type="ARBA" id="ARBA00022824"/>
    </source>
</evidence>
<evidence type="ECO:0000256" key="3">
    <source>
        <dbReference type="ARBA" id="ARBA00022729"/>
    </source>
</evidence>
<accession>A0A915K9M6</accession>
<feature type="transmembrane region" description="Helical" evidence="9">
    <location>
        <begin position="12"/>
        <end position="34"/>
    </location>
</feature>
<evidence type="ECO:0000313" key="12">
    <source>
        <dbReference type="WBParaSite" id="nRc.2.0.1.t34850-RA"/>
    </source>
</evidence>